<reference evidence="1" key="1">
    <citation type="submission" date="2023-04" db="EMBL/GenBank/DDBJ databases">
        <title>Draft Genome sequencing of Naganishia species isolated from polar environments using Oxford Nanopore Technology.</title>
        <authorList>
            <person name="Leo P."/>
            <person name="Venkateswaran K."/>
        </authorList>
    </citation>
    <scope>NUCLEOTIDE SEQUENCE</scope>
    <source>
        <strain evidence="1">MNA-CCFEE 5423</strain>
    </source>
</reference>
<organism evidence="1 2">
    <name type="scientific">Naganishia friedmannii</name>
    <dbReference type="NCBI Taxonomy" id="89922"/>
    <lineage>
        <taxon>Eukaryota</taxon>
        <taxon>Fungi</taxon>
        <taxon>Dikarya</taxon>
        <taxon>Basidiomycota</taxon>
        <taxon>Agaricomycotina</taxon>
        <taxon>Tremellomycetes</taxon>
        <taxon>Filobasidiales</taxon>
        <taxon>Filobasidiaceae</taxon>
        <taxon>Naganishia</taxon>
    </lineage>
</organism>
<comment type="caution">
    <text evidence="1">The sequence shown here is derived from an EMBL/GenBank/DDBJ whole genome shotgun (WGS) entry which is preliminary data.</text>
</comment>
<protein>
    <submittedName>
        <fullName evidence="1">Uncharacterized protein</fullName>
    </submittedName>
</protein>
<evidence type="ECO:0000313" key="2">
    <source>
        <dbReference type="Proteomes" id="UP001227268"/>
    </source>
</evidence>
<dbReference type="Proteomes" id="UP001227268">
    <property type="component" value="Unassembled WGS sequence"/>
</dbReference>
<keyword evidence="2" id="KW-1185">Reference proteome</keyword>
<gene>
    <name evidence="1" type="ORF">QFC21_002197</name>
</gene>
<sequence length="306" mass="32817">MAPVLPDPSALVKRTPETNYTMDDTSATIYYIDFPAVEISKACSSTPCAYGNTLHQTSSSSASAAFPVTGSAVYIYGIRSPSAGPFTVTIDGITYSQLTGYCETSTPHSLLFEKTGLDPAQKHQIVMRNAGPSLMSLDYIIGTSGGAAIVQPPDGQKVSPLPTGSTPASSGSTGSSSTDIFGIPTSMGGAAAAEDDKGDNNTGAIIGGVAGVILFLVIAFMVFRKPKKSKADKQYRKRGGKGTFWEALFGENRRKREKDANKNAKAEWHNWPMLRYVPTYSTKDLAEENDKREREEKEKKSRSSSK</sequence>
<name>A0ACC2VXZ5_9TREE</name>
<accession>A0ACC2VXZ5</accession>
<proteinExistence type="predicted"/>
<evidence type="ECO:0000313" key="1">
    <source>
        <dbReference type="EMBL" id="KAJ9103737.1"/>
    </source>
</evidence>
<dbReference type="EMBL" id="JASBWT010000006">
    <property type="protein sequence ID" value="KAJ9103737.1"/>
    <property type="molecule type" value="Genomic_DNA"/>
</dbReference>